<sequence>VVSIRMLGSLFGFLMALTRLTSVISPLHQTEIWTKRRLWLAIFSIWAFTAIVVSVQIFAEPKLGFLDLIDIVSPFFIVATLVIYTVIVIKVRRNIMQDSGNKSFLRCLSRITIIAFAIFIGKYSFFIPICDSLQPIFYFRLHGTLNSNSYGCAGKT</sequence>
<dbReference type="Proteomes" id="UP001328107">
    <property type="component" value="Unassembled WGS sequence"/>
</dbReference>
<dbReference type="InterPro" id="IPR005047">
    <property type="entry name" value="7TM_GPCR_serpentine_rcpt_Srxa"/>
</dbReference>
<organism evidence="2 3">
    <name type="scientific">Pristionchus mayeri</name>
    <dbReference type="NCBI Taxonomy" id="1317129"/>
    <lineage>
        <taxon>Eukaryota</taxon>
        <taxon>Metazoa</taxon>
        <taxon>Ecdysozoa</taxon>
        <taxon>Nematoda</taxon>
        <taxon>Chromadorea</taxon>
        <taxon>Rhabditida</taxon>
        <taxon>Rhabditina</taxon>
        <taxon>Diplogasteromorpha</taxon>
        <taxon>Diplogasteroidea</taxon>
        <taxon>Neodiplogasteridae</taxon>
        <taxon>Pristionchus</taxon>
    </lineage>
</organism>
<evidence type="ECO:0000256" key="1">
    <source>
        <dbReference type="SAM" id="Phobius"/>
    </source>
</evidence>
<feature type="transmembrane region" description="Helical" evidence="1">
    <location>
        <begin position="39"/>
        <end position="59"/>
    </location>
</feature>
<gene>
    <name evidence="2" type="ORF">PMAYCL1PPCAC_27802</name>
</gene>
<evidence type="ECO:0000313" key="2">
    <source>
        <dbReference type="EMBL" id="GMR57607.1"/>
    </source>
</evidence>
<dbReference type="AlphaFoldDB" id="A0AAN5D8E0"/>
<evidence type="ECO:0008006" key="4">
    <source>
        <dbReference type="Google" id="ProtNLM"/>
    </source>
</evidence>
<keyword evidence="1" id="KW-0472">Membrane</keyword>
<comment type="caution">
    <text evidence="2">The sequence shown here is derived from an EMBL/GenBank/DDBJ whole genome shotgun (WGS) entry which is preliminary data.</text>
</comment>
<feature type="non-terminal residue" evidence="2">
    <location>
        <position position="156"/>
    </location>
</feature>
<feature type="transmembrane region" description="Helical" evidence="1">
    <location>
        <begin position="103"/>
        <end position="125"/>
    </location>
</feature>
<accession>A0AAN5D8E0</accession>
<keyword evidence="1" id="KW-1133">Transmembrane helix</keyword>
<feature type="non-terminal residue" evidence="2">
    <location>
        <position position="1"/>
    </location>
</feature>
<feature type="transmembrane region" description="Helical" evidence="1">
    <location>
        <begin position="71"/>
        <end position="91"/>
    </location>
</feature>
<proteinExistence type="predicted"/>
<reference evidence="3" key="1">
    <citation type="submission" date="2022-10" db="EMBL/GenBank/DDBJ databases">
        <title>Genome assembly of Pristionchus species.</title>
        <authorList>
            <person name="Yoshida K."/>
            <person name="Sommer R.J."/>
        </authorList>
    </citation>
    <scope>NUCLEOTIDE SEQUENCE [LARGE SCALE GENOMIC DNA]</scope>
    <source>
        <strain evidence="3">RS5460</strain>
    </source>
</reference>
<name>A0AAN5D8E0_9BILA</name>
<evidence type="ECO:0000313" key="3">
    <source>
        <dbReference type="Proteomes" id="UP001328107"/>
    </source>
</evidence>
<protein>
    <recommendedName>
        <fullName evidence="4">G protein-coupled receptor</fullName>
    </recommendedName>
</protein>
<dbReference type="SUPFAM" id="SSF81321">
    <property type="entry name" value="Family A G protein-coupled receptor-like"/>
    <property type="match status" value="1"/>
</dbReference>
<dbReference type="Gene3D" id="1.20.1070.10">
    <property type="entry name" value="Rhodopsin 7-helix transmembrane proteins"/>
    <property type="match status" value="1"/>
</dbReference>
<dbReference type="Pfam" id="PF03383">
    <property type="entry name" value="Serpentine_r_xa"/>
    <property type="match status" value="1"/>
</dbReference>
<keyword evidence="1" id="KW-0812">Transmembrane</keyword>
<feature type="transmembrane region" description="Helical" evidence="1">
    <location>
        <begin position="6"/>
        <end position="27"/>
    </location>
</feature>
<dbReference type="EMBL" id="BTRK01000006">
    <property type="protein sequence ID" value="GMR57607.1"/>
    <property type="molecule type" value="Genomic_DNA"/>
</dbReference>
<keyword evidence="3" id="KW-1185">Reference proteome</keyword>